<dbReference type="SUPFAM" id="SSF48403">
    <property type="entry name" value="Ankyrin repeat"/>
    <property type="match status" value="1"/>
</dbReference>
<accession>A0ABR2X9K5</accession>
<keyword evidence="1" id="KW-0677">Repeat</keyword>
<feature type="region of interest" description="Disordered" evidence="4">
    <location>
        <begin position="70"/>
        <end position="123"/>
    </location>
</feature>
<feature type="compositionally biased region" description="Polar residues" evidence="4">
    <location>
        <begin position="190"/>
        <end position="201"/>
    </location>
</feature>
<evidence type="ECO:0008006" key="7">
    <source>
        <dbReference type="Google" id="ProtNLM"/>
    </source>
</evidence>
<dbReference type="CDD" id="cd14688">
    <property type="entry name" value="bZIP_YAP"/>
    <property type="match status" value="1"/>
</dbReference>
<feature type="repeat" description="ANK" evidence="3">
    <location>
        <begin position="370"/>
        <end position="402"/>
    </location>
</feature>
<dbReference type="Proteomes" id="UP001465668">
    <property type="component" value="Unassembled WGS sequence"/>
</dbReference>
<feature type="compositionally biased region" description="Polar residues" evidence="4">
    <location>
        <begin position="79"/>
        <end position="107"/>
    </location>
</feature>
<gene>
    <name evidence="5" type="ORF">SCAR479_12831</name>
</gene>
<dbReference type="InterPro" id="IPR002110">
    <property type="entry name" value="Ankyrin_rpt"/>
</dbReference>
<dbReference type="InterPro" id="IPR036770">
    <property type="entry name" value="Ankyrin_rpt-contain_sf"/>
</dbReference>
<keyword evidence="2 3" id="KW-0040">ANK repeat</keyword>
<evidence type="ECO:0000256" key="4">
    <source>
        <dbReference type="SAM" id="MobiDB-lite"/>
    </source>
</evidence>
<dbReference type="PANTHER" id="PTHR24173">
    <property type="entry name" value="ANKYRIN REPEAT CONTAINING"/>
    <property type="match status" value="1"/>
</dbReference>
<name>A0ABR2X9K5_9PEZI</name>
<dbReference type="Gene3D" id="1.25.40.20">
    <property type="entry name" value="Ankyrin repeat-containing domain"/>
    <property type="match status" value="1"/>
</dbReference>
<evidence type="ECO:0000313" key="6">
    <source>
        <dbReference type="Proteomes" id="UP001465668"/>
    </source>
</evidence>
<feature type="compositionally biased region" description="Polar residues" evidence="4">
    <location>
        <begin position="1"/>
        <end position="11"/>
    </location>
</feature>
<dbReference type="PROSITE" id="PS50297">
    <property type="entry name" value="ANK_REP_REGION"/>
    <property type="match status" value="1"/>
</dbReference>
<proteinExistence type="predicted"/>
<evidence type="ECO:0000256" key="3">
    <source>
        <dbReference type="PROSITE-ProRule" id="PRU00023"/>
    </source>
</evidence>
<dbReference type="SMART" id="SM00248">
    <property type="entry name" value="ANK"/>
    <property type="match status" value="2"/>
</dbReference>
<dbReference type="PROSITE" id="PS50088">
    <property type="entry name" value="ANK_REPEAT"/>
    <property type="match status" value="1"/>
</dbReference>
<feature type="region of interest" description="Disordered" evidence="4">
    <location>
        <begin position="297"/>
        <end position="316"/>
    </location>
</feature>
<evidence type="ECO:0000256" key="2">
    <source>
        <dbReference type="ARBA" id="ARBA00023043"/>
    </source>
</evidence>
<reference evidence="5 6" key="1">
    <citation type="submission" date="2024-02" db="EMBL/GenBank/DDBJ databases">
        <title>First draft genome assembly of two strains of Seiridium cardinale.</title>
        <authorList>
            <person name="Emiliani G."/>
            <person name="Scali E."/>
        </authorList>
    </citation>
    <scope>NUCLEOTIDE SEQUENCE [LARGE SCALE GENOMIC DNA]</scope>
    <source>
        <strain evidence="5 6">BM-138-000479</strain>
    </source>
</reference>
<evidence type="ECO:0000313" key="5">
    <source>
        <dbReference type="EMBL" id="KAK9770464.1"/>
    </source>
</evidence>
<dbReference type="EMBL" id="JARVKM010000092">
    <property type="protein sequence ID" value="KAK9770464.1"/>
    <property type="molecule type" value="Genomic_DNA"/>
</dbReference>
<dbReference type="PANTHER" id="PTHR24173:SF74">
    <property type="entry name" value="ANKYRIN REPEAT DOMAIN-CONTAINING PROTEIN 16"/>
    <property type="match status" value="1"/>
</dbReference>
<organism evidence="5 6">
    <name type="scientific">Seiridium cardinale</name>
    <dbReference type="NCBI Taxonomy" id="138064"/>
    <lineage>
        <taxon>Eukaryota</taxon>
        <taxon>Fungi</taxon>
        <taxon>Dikarya</taxon>
        <taxon>Ascomycota</taxon>
        <taxon>Pezizomycotina</taxon>
        <taxon>Sordariomycetes</taxon>
        <taxon>Xylariomycetidae</taxon>
        <taxon>Amphisphaeriales</taxon>
        <taxon>Sporocadaceae</taxon>
        <taxon>Seiridium</taxon>
    </lineage>
</organism>
<keyword evidence="6" id="KW-1185">Reference proteome</keyword>
<protein>
    <recommendedName>
        <fullName evidence="7">BZIP domain-containing protein</fullName>
    </recommendedName>
</protein>
<feature type="region of interest" description="Disordered" evidence="4">
    <location>
        <begin position="178"/>
        <end position="261"/>
    </location>
</feature>
<feature type="region of interest" description="Disordered" evidence="4">
    <location>
        <begin position="1"/>
        <end position="26"/>
    </location>
</feature>
<dbReference type="Pfam" id="PF12796">
    <property type="entry name" value="Ank_2"/>
    <property type="match status" value="1"/>
</dbReference>
<comment type="caution">
    <text evidence="5">The sequence shown here is derived from an EMBL/GenBank/DDBJ whole genome shotgun (WGS) entry which is preliminary data.</text>
</comment>
<evidence type="ECO:0000256" key="1">
    <source>
        <dbReference type="ARBA" id="ARBA00022737"/>
    </source>
</evidence>
<sequence>MSNTTQASTPNRCGRPQTISYADLMKPDEDWRNLPDAAERRKIQNRLAQRAYRRNMRDRTKEVERLKKQLQKLQEAQETTNSDAQSVSSSNTTASEQDTSASGSSTPNKHDAGFSLDVASPPPTITTSDWMGSYFPVWSQQTAQEDELHGLGLTTDGEHPMSFDTPAYYPSITGTDDFVSSPPATARSRAVSTSNLTSPPLQHQHQHQHQHMRSNSNPPFFSRCGSPAVTSPWAHTQRSDRRDSLQVPGMSASPSPLLLDPRGNQNTLLALSPASFNLYPNPEDLHLPIPDSSFSLDDMTPTAAYPTPPESHPGGAWPAFDAKSQQRARSPSVATTNAPLLHLAIESGHLDTLRLLLQRFDISINAKDSSGYTALQRAVILGRTDMVSILLEHGADISGNNGFAVKSDGERMRIDGH</sequence>